<proteinExistence type="predicted"/>
<evidence type="ECO:0000313" key="5">
    <source>
        <dbReference type="EMBL" id="RKH69950.1"/>
    </source>
</evidence>
<dbReference type="PROSITE" id="PS51257">
    <property type="entry name" value="PROKAR_LIPOPROTEIN"/>
    <property type="match status" value="1"/>
</dbReference>
<feature type="compositionally biased region" description="Basic and acidic residues" evidence="1">
    <location>
        <begin position="179"/>
        <end position="189"/>
    </location>
</feature>
<evidence type="ECO:0000259" key="4">
    <source>
        <dbReference type="Pfam" id="PF19829"/>
    </source>
</evidence>
<dbReference type="OrthoDB" id="5524143at2"/>
<feature type="transmembrane region" description="Helical" evidence="2">
    <location>
        <begin position="106"/>
        <end position="127"/>
    </location>
</feature>
<accession>A0A3A8QSW7</accession>
<evidence type="ECO:0000313" key="6">
    <source>
        <dbReference type="Proteomes" id="UP000282656"/>
    </source>
</evidence>
<dbReference type="InterPro" id="IPR046277">
    <property type="entry name" value="DUF6310"/>
</dbReference>
<feature type="signal peptide" evidence="3">
    <location>
        <begin position="1"/>
        <end position="17"/>
    </location>
</feature>
<reference evidence="6" key="1">
    <citation type="submission" date="2018-09" db="EMBL/GenBank/DDBJ databases">
        <authorList>
            <person name="Livingstone P.G."/>
            <person name="Whitworth D.E."/>
        </authorList>
    </citation>
    <scope>NUCLEOTIDE SEQUENCE [LARGE SCALE GENOMIC DNA]</scope>
    <source>
        <strain evidence="6">AB047A</strain>
    </source>
</reference>
<dbReference type="Proteomes" id="UP000282656">
    <property type="component" value="Unassembled WGS sequence"/>
</dbReference>
<feature type="chain" id="PRO_5017220076" description="DUF6310 domain-containing protein" evidence="3">
    <location>
        <begin position="18"/>
        <end position="304"/>
    </location>
</feature>
<sequence>MRIRACIALLLLLSACAAPTPGLKRSTAQNRRIANLHRAAAMPWRDQGRCAVHEASQPWPVLAERCFRALDHDRIRFHDPTGRCTVASADAAALGLGVCVLAAPEFVVGAVIVVGVVMVGVAIAEALDAYALKGMYPEETRPTSETEPIAQESSPDGAPNPDGASSGRDWFPPVPPGLEPRDRPPECTPRRIPPKGGHPLHNKCADNIPANAFRGANVLVNGKAFDALQPATRTLWEVKTNDIETYNPFIRQTELDKQVGEAQRERALAAACGYDFVIGVRSEAHKALLELADFTLKAVVMEWC</sequence>
<dbReference type="Pfam" id="PF19829">
    <property type="entry name" value="DUF6310"/>
    <property type="match status" value="1"/>
</dbReference>
<organism evidence="5 6">
    <name type="scientific">Corallococcus interemptor</name>
    <dbReference type="NCBI Taxonomy" id="2316720"/>
    <lineage>
        <taxon>Bacteria</taxon>
        <taxon>Pseudomonadati</taxon>
        <taxon>Myxococcota</taxon>
        <taxon>Myxococcia</taxon>
        <taxon>Myxococcales</taxon>
        <taxon>Cystobacterineae</taxon>
        <taxon>Myxococcaceae</taxon>
        <taxon>Corallococcus</taxon>
    </lineage>
</organism>
<protein>
    <recommendedName>
        <fullName evidence="4">DUF6310 domain-containing protein</fullName>
    </recommendedName>
</protein>
<keyword evidence="6" id="KW-1185">Reference proteome</keyword>
<dbReference type="EMBL" id="RAWM01000028">
    <property type="protein sequence ID" value="RKH69950.1"/>
    <property type="molecule type" value="Genomic_DNA"/>
</dbReference>
<evidence type="ECO:0000256" key="1">
    <source>
        <dbReference type="SAM" id="MobiDB-lite"/>
    </source>
</evidence>
<keyword evidence="2" id="KW-0472">Membrane</keyword>
<evidence type="ECO:0000256" key="2">
    <source>
        <dbReference type="SAM" id="Phobius"/>
    </source>
</evidence>
<evidence type="ECO:0000256" key="3">
    <source>
        <dbReference type="SAM" id="SignalP"/>
    </source>
</evidence>
<dbReference type="AlphaFoldDB" id="A0A3A8QSW7"/>
<gene>
    <name evidence="5" type="ORF">D7X96_13195</name>
</gene>
<keyword evidence="3" id="KW-0732">Signal</keyword>
<keyword evidence="2" id="KW-1133">Transmembrane helix</keyword>
<feature type="domain" description="DUF6310" evidence="4">
    <location>
        <begin position="181"/>
        <end position="304"/>
    </location>
</feature>
<comment type="caution">
    <text evidence="5">The sequence shown here is derived from an EMBL/GenBank/DDBJ whole genome shotgun (WGS) entry which is preliminary data.</text>
</comment>
<name>A0A3A8QSW7_9BACT</name>
<feature type="region of interest" description="Disordered" evidence="1">
    <location>
        <begin position="139"/>
        <end position="203"/>
    </location>
</feature>
<keyword evidence="2" id="KW-0812">Transmembrane</keyword>